<evidence type="ECO:0000313" key="2">
    <source>
        <dbReference type="EMBL" id="RFM27399.1"/>
    </source>
</evidence>
<accession>A0A3E1NHH5</accession>
<comment type="caution">
    <text evidence="2">The sequence shown here is derived from an EMBL/GenBank/DDBJ whole genome shotgun (WGS) entry which is preliminary data.</text>
</comment>
<name>A0A3E1NHH5_9BACT</name>
<dbReference type="AlphaFoldDB" id="A0A3E1NHH5"/>
<gene>
    <name evidence="2" type="ORF">DXN05_15380</name>
</gene>
<evidence type="ECO:0000313" key="3">
    <source>
        <dbReference type="Proteomes" id="UP000261284"/>
    </source>
</evidence>
<organism evidence="2 3">
    <name type="scientific">Deminuibacter soli</name>
    <dbReference type="NCBI Taxonomy" id="2291815"/>
    <lineage>
        <taxon>Bacteria</taxon>
        <taxon>Pseudomonadati</taxon>
        <taxon>Bacteroidota</taxon>
        <taxon>Chitinophagia</taxon>
        <taxon>Chitinophagales</taxon>
        <taxon>Chitinophagaceae</taxon>
        <taxon>Deminuibacter</taxon>
    </lineage>
</organism>
<dbReference type="GO" id="GO:0016740">
    <property type="term" value="F:transferase activity"/>
    <property type="evidence" value="ECO:0007669"/>
    <property type="project" value="UniProtKB-KW"/>
</dbReference>
<evidence type="ECO:0000259" key="1">
    <source>
        <dbReference type="Pfam" id="PF13524"/>
    </source>
</evidence>
<dbReference type="OrthoDB" id="110463at2"/>
<dbReference type="RefSeq" id="WP_116848157.1">
    <property type="nucleotide sequence ID" value="NZ_QTJU01000005.1"/>
</dbReference>
<dbReference type="EMBL" id="QTJU01000005">
    <property type="protein sequence ID" value="RFM27399.1"/>
    <property type="molecule type" value="Genomic_DNA"/>
</dbReference>
<feature type="domain" description="Spore protein YkvP/CgeB glycosyl transferase-like" evidence="1">
    <location>
        <begin position="205"/>
        <end position="342"/>
    </location>
</feature>
<keyword evidence="3" id="KW-1185">Reference proteome</keyword>
<reference evidence="2 3" key="1">
    <citation type="submission" date="2018-08" db="EMBL/GenBank/DDBJ databases">
        <title>Chitinophagaceae sp. K23C18032701, a novel bacterium isolated from forest soil.</title>
        <authorList>
            <person name="Wang C."/>
        </authorList>
    </citation>
    <scope>NUCLEOTIDE SEQUENCE [LARGE SCALE GENOMIC DNA]</scope>
    <source>
        <strain evidence="2 3">K23C18032701</strain>
    </source>
</reference>
<protein>
    <submittedName>
        <fullName evidence="2">Glycosyltransferase family 1 protein</fullName>
    </submittedName>
</protein>
<dbReference type="SUPFAM" id="SSF53756">
    <property type="entry name" value="UDP-Glycosyltransferase/glycogen phosphorylase"/>
    <property type="match status" value="1"/>
</dbReference>
<proteinExistence type="predicted"/>
<dbReference type="Proteomes" id="UP000261284">
    <property type="component" value="Unassembled WGS sequence"/>
</dbReference>
<sequence>MQAYKNSKILYVGNLSKTGNCYRRMLQLEKLVDTVDAIDIVPHIYASGLFTRLHYHLQIGPGIRSLNKAFKKKVSEQKYDIIWIDNRSYITASSLAYAKKTHPGTVLMSLLIDDPFGEFTRGWKIFLQSCRRLDWVFVQRPQNVQELKNIGAVNVDFCFRSFDPQWARPYAFSSKEERNKYRHEVGFIGTYEEQRAEYIAYLIEKGIKVKVIGSDWLGKNHWATIAPCYAGAAVYGDEYAKSLSGLSIALHFLRQGNRDQQDSRTFEIPACKTFMLAQRTPLHEQFFEEGKEAVFFDTKEELLNKIDYYLQHPAEREDIAEAGYKRSYASGYDHLSRLENILKKITAVTEEHLVTQDINKI</sequence>
<keyword evidence="2" id="KW-0808">Transferase</keyword>
<dbReference type="Pfam" id="PF13524">
    <property type="entry name" value="Glyco_trans_1_2"/>
    <property type="match status" value="1"/>
</dbReference>
<dbReference type="InterPro" id="IPR055259">
    <property type="entry name" value="YkvP/CgeB_Glyco_trans-like"/>
</dbReference>